<feature type="non-terminal residue" evidence="2">
    <location>
        <position position="59"/>
    </location>
</feature>
<feature type="region of interest" description="Disordered" evidence="1">
    <location>
        <begin position="38"/>
        <end position="59"/>
    </location>
</feature>
<sequence>MENSRITQMNNGPEGSKELPPPQGETFNFMVIRLDQQNSEVPSGPSAQQHQTQLDSIFM</sequence>
<dbReference type="EMBL" id="JAHRIP010090792">
    <property type="protein sequence ID" value="MEQ2316899.1"/>
    <property type="molecule type" value="Genomic_DNA"/>
</dbReference>
<evidence type="ECO:0000256" key="1">
    <source>
        <dbReference type="SAM" id="MobiDB-lite"/>
    </source>
</evidence>
<accession>A0ABV1AEA3</accession>
<reference evidence="2 3" key="1">
    <citation type="submission" date="2021-06" db="EMBL/GenBank/DDBJ databases">
        <authorList>
            <person name="Palmer J.M."/>
        </authorList>
    </citation>
    <scope>NUCLEOTIDE SEQUENCE [LARGE SCALE GENOMIC DNA]</scope>
    <source>
        <strain evidence="2 3">AS_MEX2019</strain>
        <tissue evidence="2">Muscle</tissue>
    </source>
</reference>
<protein>
    <submittedName>
        <fullName evidence="2">Uncharacterized protein</fullName>
    </submittedName>
</protein>
<name>A0ABV1AEA3_9TELE</name>
<proteinExistence type="predicted"/>
<feature type="region of interest" description="Disordered" evidence="1">
    <location>
        <begin position="1"/>
        <end position="25"/>
    </location>
</feature>
<gene>
    <name evidence="2" type="ORF">AMECASPLE_037136</name>
</gene>
<feature type="compositionally biased region" description="Polar residues" evidence="1">
    <location>
        <begin position="1"/>
        <end position="13"/>
    </location>
</feature>
<evidence type="ECO:0000313" key="2">
    <source>
        <dbReference type="EMBL" id="MEQ2316899.1"/>
    </source>
</evidence>
<comment type="caution">
    <text evidence="2">The sequence shown here is derived from an EMBL/GenBank/DDBJ whole genome shotgun (WGS) entry which is preliminary data.</text>
</comment>
<evidence type="ECO:0000313" key="3">
    <source>
        <dbReference type="Proteomes" id="UP001469553"/>
    </source>
</evidence>
<keyword evidence="3" id="KW-1185">Reference proteome</keyword>
<organism evidence="2 3">
    <name type="scientific">Ameca splendens</name>
    <dbReference type="NCBI Taxonomy" id="208324"/>
    <lineage>
        <taxon>Eukaryota</taxon>
        <taxon>Metazoa</taxon>
        <taxon>Chordata</taxon>
        <taxon>Craniata</taxon>
        <taxon>Vertebrata</taxon>
        <taxon>Euteleostomi</taxon>
        <taxon>Actinopterygii</taxon>
        <taxon>Neopterygii</taxon>
        <taxon>Teleostei</taxon>
        <taxon>Neoteleostei</taxon>
        <taxon>Acanthomorphata</taxon>
        <taxon>Ovalentaria</taxon>
        <taxon>Atherinomorphae</taxon>
        <taxon>Cyprinodontiformes</taxon>
        <taxon>Goodeidae</taxon>
        <taxon>Ameca</taxon>
    </lineage>
</organism>
<dbReference type="Proteomes" id="UP001469553">
    <property type="component" value="Unassembled WGS sequence"/>
</dbReference>